<evidence type="ECO:0000313" key="5">
    <source>
        <dbReference type="EMBL" id="GFP83251.1"/>
    </source>
</evidence>
<gene>
    <name evidence="5" type="ORF">PHJA_000468500</name>
</gene>
<comment type="similarity">
    <text evidence="1">Belongs to the TUB family.</text>
</comment>
<evidence type="ECO:0000259" key="3">
    <source>
        <dbReference type="Pfam" id="PF01167"/>
    </source>
</evidence>
<dbReference type="EMBL" id="BMAC01000060">
    <property type="protein sequence ID" value="GFP83251.1"/>
    <property type="molecule type" value="Genomic_DNA"/>
</dbReference>
<evidence type="ECO:0000256" key="2">
    <source>
        <dbReference type="SAM" id="MobiDB-lite"/>
    </source>
</evidence>
<feature type="domain" description="Tubby C-terminal" evidence="3">
    <location>
        <begin position="69"/>
        <end position="349"/>
    </location>
</feature>
<dbReference type="SUPFAM" id="SSF56112">
    <property type="entry name" value="Protein kinase-like (PK-like)"/>
    <property type="match status" value="1"/>
</dbReference>
<evidence type="ECO:0000313" key="6">
    <source>
        <dbReference type="Proteomes" id="UP000653305"/>
    </source>
</evidence>
<organism evidence="5 6">
    <name type="scientific">Phtheirospermum japonicum</name>
    <dbReference type="NCBI Taxonomy" id="374723"/>
    <lineage>
        <taxon>Eukaryota</taxon>
        <taxon>Viridiplantae</taxon>
        <taxon>Streptophyta</taxon>
        <taxon>Embryophyta</taxon>
        <taxon>Tracheophyta</taxon>
        <taxon>Spermatophyta</taxon>
        <taxon>Magnoliopsida</taxon>
        <taxon>eudicotyledons</taxon>
        <taxon>Gunneridae</taxon>
        <taxon>Pentapetalae</taxon>
        <taxon>asterids</taxon>
        <taxon>lamiids</taxon>
        <taxon>Lamiales</taxon>
        <taxon>Orobanchaceae</taxon>
        <taxon>Orobanchaceae incertae sedis</taxon>
        <taxon>Phtheirospermum</taxon>
    </lineage>
</organism>
<dbReference type="InterPro" id="IPR000007">
    <property type="entry name" value="Tubby_C"/>
</dbReference>
<dbReference type="Proteomes" id="UP000653305">
    <property type="component" value="Unassembled WGS sequence"/>
</dbReference>
<dbReference type="SUPFAM" id="SSF54518">
    <property type="entry name" value="Tubby C-terminal domain-like"/>
    <property type="match status" value="1"/>
</dbReference>
<protein>
    <submittedName>
        <fullName evidence="5">Tubby-like F-box protein 6</fullName>
    </submittedName>
</protein>
<dbReference type="SUPFAM" id="SSF81383">
    <property type="entry name" value="F-box domain"/>
    <property type="match status" value="1"/>
</dbReference>
<dbReference type="PANTHER" id="PTHR16517:SF104">
    <property type="entry name" value="TUBBY-LIKE F-BOX PROTEIN 6"/>
    <property type="match status" value="1"/>
</dbReference>
<dbReference type="InterPro" id="IPR036047">
    <property type="entry name" value="F-box-like_dom_sf"/>
</dbReference>
<dbReference type="AlphaFoldDB" id="A0A830BMK4"/>
<sequence>MLAQQSLWDSLPAKLLLNIINRVEASEITWPSRRAVVSCAAVCKAWRFITREVVRTPEECGLLTFPISLKQPGPRDFQIQCFIRRERATSTYRLYLGLSPALSGDASKLFLAAKRIKKATKTDISISSTANDFSQTSDNYVGKLRSNFFGSNFSSTIVSPQATPLSNPTVGLGTNLRQESGPKAICNYNVATIYYELNFLRTRGPRRMHCTMHSIPVSSIQVNGSDPTPPTFINGLDENFCPLASSASGDRKQNPANTSEPLILKNKTPRWHKQLQCWCLNFRGRVTIALVKNVQLVAEVDPSENIPESEQDRVILQFGKIGKDIFTMDYRYPLSAFQAFAICLSTFDTKPVSIPCTSLFQTVTGRCGHCTDLLLVNMRGLLLPYANQLHLGHSLFGPQTLLEEIRNSPSNMLINQQNPNESFLPVEGGGKKFKPKVVFRQQSMVVRDRHGRSSPDNSTPPDEIGGKADEEMDEFVAESQLIYHDKESEQPENRIVPFEPAHKHDSKGNSMVDFLYNFEESSKQLLVLDSVSPCSDDKENHRNLKLVMPTRTMADQFHEAFGTVDVIDERPHVTFSRPSFNGMYGKLQEAIQSEKERDMGYLNSLSVEPGFKDERMCISVRILTTSLEAKLIVCSCSRVKDGKSLRKMIHPNIVKFKEVIRESDVLYFVFEYMGFGEDLVTCLPFREEVRSPAECGSGPWEVFGAPRPPLTR</sequence>
<dbReference type="Gene3D" id="3.30.200.20">
    <property type="entry name" value="Phosphorylase Kinase, domain 1"/>
    <property type="match status" value="1"/>
</dbReference>
<dbReference type="PRINTS" id="PR01573">
    <property type="entry name" value="SUPERTUBBY"/>
</dbReference>
<evidence type="ECO:0000256" key="1">
    <source>
        <dbReference type="ARBA" id="ARBA00007129"/>
    </source>
</evidence>
<dbReference type="InterPro" id="IPR056776">
    <property type="entry name" value="YABBY_N"/>
</dbReference>
<dbReference type="InterPro" id="IPR011009">
    <property type="entry name" value="Kinase-like_dom_sf"/>
</dbReference>
<accession>A0A830BMK4</accession>
<comment type="caution">
    <text evidence="5">The sequence shown here is derived from an EMBL/GenBank/DDBJ whole genome shotgun (WGS) entry which is preliminary data.</text>
</comment>
<name>A0A830BMK4_9LAMI</name>
<dbReference type="InterPro" id="IPR025659">
    <property type="entry name" value="Tubby-like_C"/>
</dbReference>
<dbReference type="Pfam" id="PF01167">
    <property type="entry name" value="Tub"/>
    <property type="match status" value="1"/>
</dbReference>
<dbReference type="Pfam" id="PF24868">
    <property type="entry name" value="YABBY_N"/>
    <property type="match status" value="1"/>
</dbReference>
<keyword evidence="6" id="KW-1185">Reference proteome</keyword>
<reference evidence="5" key="1">
    <citation type="submission" date="2020-07" db="EMBL/GenBank/DDBJ databases">
        <title>Ethylene signaling mediates host invasion by parasitic plants.</title>
        <authorList>
            <person name="Yoshida S."/>
        </authorList>
    </citation>
    <scope>NUCLEOTIDE SEQUENCE</scope>
    <source>
        <strain evidence="5">Okayama</strain>
    </source>
</reference>
<dbReference type="OrthoDB" id="1914453at2759"/>
<dbReference type="PANTHER" id="PTHR16517">
    <property type="entry name" value="TUBBY-RELATED"/>
    <property type="match status" value="1"/>
</dbReference>
<dbReference type="Gene3D" id="3.20.90.10">
    <property type="entry name" value="Tubby Protein, Chain A"/>
    <property type="match status" value="1"/>
</dbReference>
<feature type="domain" description="YABBY N-terminal" evidence="4">
    <location>
        <begin position="352"/>
        <end position="385"/>
    </location>
</feature>
<feature type="region of interest" description="Disordered" evidence="2">
    <location>
        <begin position="444"/>
        <end position="467"/>
    </location>
</feature>
<proteinExistence type="inferred from homology"/>
<evidence type="ECO:0000259" key="4">
    <source>
        <dbReference type="Pfam" id="PF24868"/>
    </source>
</evidence>